<proteinExistence type="predicted"/>
<evidence type="ECO:0000313" key="2">
    <source>
        <dbReference type="Proteomes" id="UP000325081"/>
    </source>
</evidence>
<accession>A0A5A7NZT9</accession>
<keyword evidence="1" id="KW-0687">Ribonucleoprotein</keyword>
<comment type="caution">
    <text evidence="1">The sequence shown here is derived from an EMBL/GenBank/DDBJ whole genome shotgun (WGS) entry which is preliminary data.</text>
</comment>
<reference evidence="2" key="1">
    <citation type="journal article" date="2019" name="Curr. Biol.">
        <title>Genome Sequence of Striga asiatica Provides Insight into the Evolution of Plant Parasitism.</title>
        <authorList>
            <person name="Yoshida S."/>
            <person name="Kim S."/>
            <person name="Wafula E.K."/>
            <person name="Tanskanen J."/>
            <person name="Kim Y.M."/>
            <person name="Honaas L."/>
            <person name="Yang Z."/>
            <person name="Spallek T."/>
            <person name="Conn C.E."/>
            <person name="Ichihashi Y."/>
            <person name="Cheong K."/>
            <person name="Cui S."/>
            <person name="Der J.P."/>
            <person name="Gundlach H."/>
            <person name="Jiao Y."/>
            <person name="Hori C."/>
            <person name="Ishida J.K."/>
            <person name="Kasahara H."/>
            <person name="Kiba T."/>
            <person name="Kim M.S."/>
            <person name="Koo N."/>
            <person name="Laohavisit A."/>
            <person name="Lee Y.H."/>
            <person name="Lumba S."/>
            <person name="McCourt P."/>
            <person name="Mortimer J.C."/>
            <person name="Mutuku J.M."/>
            <person name="Nomura T."/>
            <person name="Sasaki-Sekimoto Y."/>
            <person name="Seto Y."/>
            <person name="Wang Y."/>
            <person name="Wakatake T."/>
            <person name="Sakakibara H."/>
            <person name="Demura T."/>
            <person name="Yamaguchi S."/>
            <person name="Yoneyama K."/>
            <person name="Manabe R.I."/>
            <person name="Nelson D.C."/>
            <person name="Schulman A.H."/>
            <person name="Timko M.P."/>
            <person name="dePamphilis C.W."/>
            <person name="Choi D."/>
            <person name="Shirasu K."/>
        </authorList>
    </citation>
    <scope>NUCLEOTIDE SEQUENCE [LARGE SCALE GENOMIC DNA]</scope>
    <source>
        <strain evidence="2">cv. UVA1</strain>
    </source>
</reference>
<keyword evidence="2" id="KW-1185">Reference proteome</keyword>
<sequence>MKMYSWNTSRDLYERSKEAKQTAARGRVVDHIGQKVGDSFGTFLHEEHEGLSGDGFSSCEETKEENDSFMKRASSFGRQNYQSFCGVLLLKGAFLYLDMAERAC</sequence>
<dbReference type="AlphaFoldDB" id="A0A5A7NZT9"/>
<dbReference type="EMBL" id="BKCP01000558">
    <property type="protein sequence ID" value="GER25897.1"/>
    <property type="molecule type" value="Genomic_DNA"/>
</dbReference>
<dbReference type="Proteomes" id="UP000325081">
    <property type="component" value="Unassembled WGS sequence"/>
</dbReference>
<keyword evidence="1" id="KW-0689">Ribosomal protein</keyword>
<dbReference type="GO" id="GO:0005840">
    <property type="term" value="C:ribosome"/>
    <property type="evidence" value="ECO:0007669"/>
    <property type="project" value="UniProtKB-KW"/>
</dbReference>
<protein>
    <submittedName>
        <fullName evidence="1">50S ribosomal protein L33 1</fullName>
    </submittedName>
</protein>
<organism evidence="1 2">
    <name type="scientific">Striga asiatica</name>
    <name type="common">Asiatic witchweed</name>
    <name type="synonym">Buchnera asiatica</name>
    <dbReference type="NCBI Taxonomy" id="4170"/>
    <lineage>
        <taxon>Eukaryota</taxon>
        <taxon>Viridiplantae</taxon>
        <taxon>Streptophyta</taxon>
        <taxon>Embryophyta</taxon>
        <taxon>Tracheophyta</taxon>
        <taxon>Spermatophyta</taxon>
        <taxon>Magnoliopsida</taxon>
        <taxon>eudicotyledons</taxon>
        <taxon>Gunneridae</taxon>
        <taxon>Pentapetalae</taxon>
        <taxon>asterids</taxon>
        <taxon>lamiids</taxon>
        <taxon>Lamiales</taxon>
        <taxon>Orobanchaceae</taxon>
        <taxon>Buchnereae</taxon>
        <taxon>Striga</taxon>
    </lineage>
</organism>
<gene>
    <name evidence="1" type="ORF">STAS_01503</name>
</gene>
<evidence type="ECO:0000313" key="1">
    <source>
        <dbReference type="EMBL" id="GER25897.1"/>
    </source>
</evidence>
<name>A0A5A7NZT9_STRAF</name>